<dbReference type="InterPro" id="IPR002347">
    <property type="entry name" value="SDR_fam"/>
</dbReference>
<dbReference type="PROSITE" id="PS00061">
    <property type="entry name" value="ADH_SHORT"/>
    <property type="match status" value="1"/>
</dbReference>
<keyword evidence="6" id="KW-1185">Reference proteome</keyword>
<protein>
    <submittedName>
        <fullName evidence="5">SDR family oxidoreductase</fullName>
    </submittedName>
</protein>
<gene>
    <name evidence="5" type="ORF">NF685_01130</name>
</gene>
<dbReference type="Proteomes" id="UP001523401">
    <property type="component" value="Unassembled WGS sequence"/>
</dbReference>
<evidence type="ECO:0000259" key="4">
    <source>
        <dbReference type="SMART" id="SM00822"/>
    </source>
</evidence>
<dbReference type="InterPro" id="IPR020904">
    <property type="entry name" value="Sc_DH/Rdtase_CS"/>
</dbReference>
<keyword evidence="3" id="KW-0812">Transmembrane</keyword>
<evidence type="ECO:0000256" key="3">
    <source>
        <dbReference type="SAM" id="Phobius"/>
    </source>
</evidence>
<proteinExistence type="inferred from homology"/>
<comment type="caution">
    <text evidence="5">The sequence shown here is derived from an EMBL/GenBank/DDBJ whole genome shotgun (WGS) entry which is preliminary data.</text>
</comment>
<dbReference type="EMBL" id="JAMXQU010000001">
    <property type="protein sequence ID" value="MCO6158630.1"/>
    <property type="molecule type" value="Genomic_DNA"/>
</dbReference>
<feature type="domain" description="Ketoreductase" evidence="4">
    <location>
        <begin position="8"/>
        <end position="192"/>
    </location>
</feature>
<evidence type="ECO:0000313" key="5">
    <source>
        <dbReference type="EMBL" id="MCO6158630.1"/>
    </source>
</evidence>
<keyword evidence="2" id="KW-0560">Oxidoreductase</keyword>
<dbReference type="InterPro" id="IPR057326">
    <property type="entry name" value="KR_dom"/>
</dbReference>
<evidence type="ECO:0000313" key="6">
    <source>
        <dbReference type="Proteomes" id="UP001523401"/>
    </source>
</evidence>
<dbReference type="SUPFAM" id="SSF51735">
    <property type="entry name" value="NAD(P)-binding Rossmann-fold domains"/>
    <property type="match status" value="1"/>
</dbReference>
<accession>A0ABT1CCP6</accession>
<dbReference type="Gene3D" id="3.40.50.720">
    <property type="entry name" value="NAD(P)-binding Rossmann-like Domain"/>
    <property type="match status" value="1"/>
</dbReference>
<dbReference type="PANTHER" id="PTHR44196:SF1">
    <property type="entry name" value="DEHYDROGENASE_REDUCTASE SDR FAMILY MEMBER 7B"/>
    <property type="match status" value="1"/>
</dbReference>
<dbReference type="Pfam" id="PF00106">
    <property type="entry name" value="adh_short"/>
    <property type="match status" value="1"/>
</dbReference>
<name>A0ABT1CCP6_9PROT</name>
<evidence type="ECO:0000256" key="1">
    <source>
        <dbReference type="ARBA" id="ARBA00006484"/>
    </source>
</evidence>
<feature type="transmembrane region" description="Helical" evidence="3">
    <location>
        <begin position="138"/>
        <end position="158"/>
    </location>
</feature>
<dbReference type="CDD" id="cd05233">
    <property type="entry name" value="SDR_c"/>
    <property type="match status" value="1"/>
</dbReference>
<keyword evidence="3" id="KW-1133">Transmembrane helix</keyword>
<evidence type="ECO:0000256" key="2">
    <source>
        <dbReference type="ARBA" id="ARBA00023002"/>
    </source>
</evidence>
<dbReference type="RefSeq" id="WP_252848250.1">
    <property type="nucleotide sequence ID" value="NZ_JAMXQU010000001.1"/>
</dbReference>
<feature type="transmembrane region" description="Helical" evidence="3">
    <location>
        <begin position="240"/>
        <end position="262"/>
    </location>
</feature>
<dbReference type="PANTHER" id="PTHR44196">
    <property type="entry name" value="DEHYDROGENASE/REDUCTASE SDR FAMILY MEMBER 7B"/>
    <property type="match status" value="1"/>
</dbReference>
<dbReference type="InterPro" id="IPR036291">
    <property type="entry name" value="NAD(P)-bd_dom_sf"/>
</dbReference>
<dbReference type="SMART" id="SM00822">
    <property type="entry name" value="PKS_KR"/>
    <property type="match status" value="1"/>
</dbReference>
<organism evidence="5 6">
    <name type="scientific">Asaia lannensis NBRC 102526</name>
    <dbReference type="NCBI Taxonomy" id="1307926"/>
    <lineage>
        <taxon>Bacteria</taxon>
        <taxon>Pseudomonadati</taxon>
        <taxon>Pseudomonadota</taxon>
        <taxon>Alphaproteobacteria</taxon>
        <taxon>Acetobacterales</taxon>
        <taxon>Acetobacteraceae</taxon>
        <taxon>Asaia</taxon>
    </lineage>
</organism>
<sequence length="275" mass="28932">MSHNDGRKLVVLTGASGGIGALIAQDLASRGYRLIALCRSTPPLDPALCLHIPCDLASPDSLAQASARIREKTDRIFAVIHCAGTITPSPMSEATGAAIDAQIALNLAAPILLTRHLLPLMGHHASSARMTGGETGRIVFVNSMAAVMPLAGSAVYAATKAGLRSFALSLAQELRSSGIRVGSVFPGAVQTDMLAREMAEGGSILNYVSTPLAPEKVAKAVVSQIERSTGERFLPAMDGVFGKLCMLMPPLLHLTLPLLGFLGRRGYRRSCKQPR</sequence>
<reference evidence="5 6" key="1">
    <citation type="submission" date="2022-06" db="EMBL/GenBank/DDBJ databases">
        <title>Whole-genome of Asaia lannensis strain LMG 27011T.</title>
        <authorList>
            <person name="Sombolestani A."/>
        </authorList>
    </citation>
    <scope>NUCLEOTIDE SEQUENCE [LARGE SCALE GENOMIC DNA]</scope>
    <source>
        <strain evidence="5 6">NBRC 102526</strain>
    </source>
</reference>
<keyword evidence="3" id="KW-0472">Membrane</keyword>
<dbReference type="PRINTS" id="PR00081">
    <property type="entry name" value="GDHRDH"/>
</dbReference>
<comment type="similarity">
    <text evidence="1">Belongs to the short-chain dehydrogenases/reductases (SDR) family.</text>
</comment>